<name>Q2H8T7_CHAGB</name>
<keyword evidence="4" id="KW-1185">Reference proteome</keyword>
<sequence length="709" mass="78132">MAHVRDASFNPSSPHSSSGGVDSYKYEGTPDTKLTVFSPDENPAKSNRLLTTLGLDGPSSHTAQYHHVGPEGFGNTSSATVEKDPFISNTTSKGEQKLSPTASAFRPLSVPLVAHGSLNASPGMNAGLGVNRQLFAPQATAKFSCDLGISRCLVLYSPSFPITVTDAEGYLAGKRNLVTAEGRVYLHLPNVRDARNIHDNVQLGSPHWCAEYIAAAEFHKACGPVAQIDPICDGKIQITAFDEGVNFGAVHVETVVHTFLETQGEVFALLRQSETNDQTFRASVEFSDADIAISVVHKFNRATLGLNGVATMSRPVEGYNPPFNDSQTIDHNITSAFQGMGASENPQRPTGLLAPGRFNQSPARLRAQPQQYAVYPVVYHGLQSAAPGRHMLDQTPTRGQGVAHMAPMTPISGNMPLMTPLFNTTPPDTPMAMHSDFTSPRVTQPYGRQGLDTRRHTAMRVNRTPYFNNAGHHNHVDVNRIRDGIDVRTTIMLRNIPNKVDQAMLKRIVDESSWGKYDFMYLRIDFANDCKSVLAYSSHPSYLIDGPFLVLVTPSSISWISSMPEATNAGIASRATRSPRSPTRVRSLTISLEKFGFHADASKPFKGKIVWFRNFVTAPSCWKRLIIDPRPDLAGQEEPFPEPDNQSKMKRSCENAEHVGLFTPNAGQHFRDEQRRRRSQYDRGTRLAALEEYDYDAHAQQHGYFGQQQ</sequence>
<evidence type="ECO:0000313" key="3">
    <source>
        <dbReference type="EMBL" id="EAQ91432.1"/>
    </source>
</evidence>
<dbReference type="HOGENOM" id="CLU_019467_0_0_1"/>
<dbReference type="InParanoid" id="Q2H8T7"/>
<dbReference type="OMA" id="NGPMPEL"/>
<feature type="compositionally biased region" description="Low complexity" evidence="1">
    <location>
        <begin position="8"/>
        <end position="23"/>
    </location>
</feature>
<organism evidence="3 4">
    <name type="scientific">Chaetomium globosum (strain ATCC 6205 / CBS 148.51 / DSM 1962 / NBRC 6347 / NRRL 1970)</name>
    <name type="common">Soil fungus</name>
    <dbReference type="NCBI Taxonomy" id="306901"/>
    <lineage>
        <taxon>Eukaryota</taxon>
        <taxon>Fungi</taxon>
        <taxon>Dikarya</taxon>
        <taxon>Ascomycota</taxon>
        <taxon>Pezizomycotina</taxon>
        <taxon>Sordariomycetes</taxon>
        <taxon>Sordariomycetidae</taxon>
        <taxon>Sordariales</taxon>
        <taxon>Chaetomiaceae</taxon>
        <taxon>Chaetomium</taxon>
    </lineage>
</organism>
<dbReference type="Pfam" id="PF04059">
    <property type="entry name" value="RRM_2"/>
    <property type="match status" value="1"/>
</dbReference>
<dbReference type="VEuPathDB" id="FungiDB:CHGG_03367"/>
<dbReference type="OrthoDB" id="417481at2759"/>
<gene>
    <name evidence="3" type="ORF">CHGG_03367</name>
</gene>
<feature type="region of interest" description="Disordered" evidence="1">
    <location>
        <begin position="632"/>
        <end position="651"/>
    </location>
</feature>
<feature type="region of interest" description="Disordered" evidence="1">
    <location>
        <begin position="661"/>
        <end position="683"/>
    </location>
</feature>
<dbReference type="STRING" id="306901.Q2H8T7"/>
<accession>Q2H8T7</accession>
<dbReference type="Proteomes" id="UP000001056">
    <property type="component" value="Unassembled WGS sequence"/>
</dbReference>
<evidence type="ECO:0000256" key="1">
    <source>
        <dbReference type="SAM" id="MobiDB-lite"/>
    </source>
</evidence>
<feature type="compositionally biased region" description="Basic and acidic residues" evidence="1">
    <location>
        <begin position="669"/>
        <end position="683"/>
    </location>
</feature>
<evidence type="ECO:0000313" key="4">
    <source>
        <dbReference type="Proteomes" id="UP000001056"/>
    </source>
</evidence>
<feature type="domain" description="Mei2-like C-terminal RNA recognition motif" evidence="2">
    <location>
        <begin position="488"/>
        <end position="535"/>
    </location>
</feature>
<dbReference type="GeneID" id="4388519"/>
<dbReference type="AlphaFoldDB" id="Q2H8T7"/>
<proteinExistence type="predicted"/>
<feature type="compositionally biased region" description="Polar residues" evidence="1">
    <location>
        <begin position="87"/>
        <end position="100"/>
    </location>
</feature>
<feature type="region of interest" description="Disordered" evidence="1">
    <location>
        <begin position="67"/>
        <end position="100"/>
    </location>
</feature>
<evidence type="ECO:0000259" key="2">
    <source>
        <dbReference type="Pfam" id="PF04059"/>
    </source>
</evidence>
<dbReference type="InterPro" id="IPR007201">
    <property type="entry name" value="Mei2-like_Rrm_C"/>
</dbReference>
<reference evidence="4" key="1">
    <citation type="journal article" date="2015" name="Genome Announc.">
        <title>Draft genome sequence of the cellulolytic fungus Chaetomium globosum.</title>
        <authorList>
            <person name="Cuomo C.A."/>
            <person name="Untereiner W.A."/>
            <person name="Ma L.-J."/>
            <person name="Grabherr M."/>
            <person name="Birren B.W."/>
        </authorList>
    </citation>
    <scope>NUCLEOTIDE SEQUENCE [LARGE SCALE GENOMIC DNA]</scope>
    <source>
        <strain evidence="4">ATCC 6205 / CBS 148.51 / DSM 1962 / NBRC 6347 / NRRL 1970</strain>
    </source>
</reference>
<dbReference type="RefSeq" id="XP_001229883.1">
    <property type="nucleotide sequence ID" value="XM_001229882.1"/>
</dbReference>
<protein>
    <recommendedName>
        <fullName evidence="2">Mei2-like C-terminal RNA recognition motif domain-containing protein</fullName>
    </recommendedName>
</protein>
<dbReference type="EMBL" id="CH408030">
    <property type="protein sequence ID" value="EAQ91432.1"/>
    <property type="molecule type" value="Genomic_DNA"/>
</dbReference>
<dbReference type="eggNOG" id="KOG4660">
    <property type="taxonomic scope" value="Eukaryota"/>
</dbReference>
<feature type="region of interest" description="Disordered" evidence="1">
    <location>
        <begin position="1"/>
        <end position="27"/>
    </location>
</feature>